<feature type="region of interest" description="Disordered" evidence="1">
    <location>
        <begin position="240"/>
        <end position="278"/>
    </location>
</feature>
<feature type="domain" description="Oxidoreductase acuF-like C2H2 type zinc-finger" evidence="2">
    <location>
        <begin position="325"/>
        <end position="353"/>
    </location>
</feature>
<feature type="region of interest" description="Disordered" evidence="1">
    <location>
        <begin position="490"/>
        <end position="537"/>
    </location>
</feature>
<accession>A0A7D5ZA30</accession>
<reference evidence="3 4" key="1">
    <citation type="submission" date="2020-07" db="EMBL/GenBank/DDBJ databases">
        <title>Telomere length de novo assembly of all 7 chromosomes of the fungus, Metarhizium brunneum, using a novel assembly pipeline.</title>
        <authorList>
            <person name="Saud z."/>
            <person name="Kortsinoglou A."/>
            <person name="Kouvelis V.N."/>
            <person name="Butt T.M."/>
        </authorList>
    </citation>
    <scope>NUCLEOTIDE SEQUENCE [LARGE SCALE GENOMIC DNA]</scope>
    <source>
        <strain evidence="3 4">4556</strain>
    </source>
</reference>
<dbReference type="Proteomes" id="UP000510686">
    <property type="component" value="Chromosome 6"/>
</dbReference>
<organism evidence="3 4">
    <name type="scientific">Metarhizium brunneum</name>
    <dbReference type="NCBI Taxonomy" id="500148"/>
    <lineage>
        <taxon>Eukaryota</taxon>
        <taxon>Fungi</taxon>
        <taxon>Dikarya</taxon>
        <taxon>Ascomycota</taxon>
        <taxon>Pezizomycotina</taxon>
        <taxon>Sordariomycetes</taxon>
        <taxon>Hypocreomycetidae</taxon>
        <taxon>Hypocreales</taxon>
        <taxon>Clavicipitaceae</taxon>
        <taxon>Metarhizium</taxon>
    </lineage>
</organism>
<evidence type="ECO:0000256" key="1">
    <source>
        <dbReference type="SAM" id="MobiDB-lite"/>
    </source>
</evidence>
<feature type="compositionally biased region" description="Basic and acidic residues" evidence="1">
    <location>
        <begin position="557"/>
        <end position="566"/>
    </location>
</feature>
<gene>
    <name evidence="3" type="ORF">G6M90_00g094500</name>
</gene>
<feature type="region of interest" description="Disordered" evidence="1">
    <location>
        <begin position="102"/>
        <end position="142"/>
    </location>
</feature>
<dbReference type="PANTHER" id="PTHR35391:SF5">
    <property type="entry name" value="DUF6590 DOMAIN-CONTAINING PROTEIN"/>
    <property type="match status" value="1"/>
</dbReference>
<evidence type="ECO:0000259" key="2">
    <source>
        <dbReference type="Pfam" id="PF26082"/>
    </source>
</evidence>
<dbReference type="AlphaFoldDB" id="A0A7D5ZA30"/>
<name>A0A7D5ZA30_9HYPO</name>
<dbReference type="OrthoDB" id="4941462at2759"/>
<proteinExistence type="predicted"/>
<keyword evidence="4" id="KW-1185">Reference proteome</keyword>
<feature type="compositionally biased region" description="Polar residues" evidence="1">
    <location>
        <begin position="247"/>
        <end position="277"/>
    </location>
</feature>
<protein>
    <recommendedName>
        <fullName evidence="2">Oxidoreductase acuF-like C2H2 type zinc-finger domain-containing protein</fullName>
    </recommendedName>
</protein>
<dbReference type="PANTHER" id="PTHR35391">
    <property type="entry name" value="C2H2-TYPE DOMAIN-CONTAINING PROTEIN-RELATED"/>
    <property type="match status" value="1"/>
</dbReference>
<feature type="compositionally biased region" description="Low complexity" evidence="1">
    <location>
        <begin position="581"/>
        <end position="593"/>
    </location>
</feature>
<dbReference type="EMBL" id="CP058937">
    <property type="protein sequence ID" value="QLI73687.1"/>
    <property type="molecule type" value="Genomic_DNA"/>
</dbReference>
<evidence type="ECO:0000313" key="4">
    <source>
        <dbReference type="Proteomes" id="UP000510686"/>
    </source>
</evidence>
<evidence type="ECO:0000313" key="3">
    <source>
        <dbReference type="EMBL" id="QLI73687.1"/>
    </source>
</evidence>
<feature type="region of interest" description="Disordered" evidence="1">
    <location>
        <begin position="549"/>
        <end position="609"/>
    </location>
</feature>
<feature type="compositionally biased region" description="Polar residues" evidence="1">
    <location>
        <begin position="600"/>
        <end position="609"/>
    </location>
</feature>
<dbReference type="Pfam" id="PF26082">
    <property type="entry name" value="zf-C2H2_AcuF"/>
    <property type="match status" value="1"/>
</dbReference>
<dbReference type="GeneID" id="26246428"/>
<dbReference type="InterPro" id="IPR058925">
    <property type="entry name" value="zf-C2H2_AcuF"/>
</dbReference>
<dbReference type="KEGG" id="mbrn:26246428"/>
<sequence length="609" mass="70226">MEEATSGHASQLVVQAIRCQNILKDLLSNCEQNDVGHQKSNFLSTQSARLNSWCGKTGIYESGQHSLDYHLKGLPQTKITITKLLWELSLCLQKLREPESIDEHATSKMQSQQECDEDSDTSEWSRDSLPVSHDRNTHPQPNRKWTRIERNIHRLYMQARLDELDGENDMQTRIERFKNEPGQNQVYELFKTMAREKAEHQFPRSPLWMQERIAESFARRRMRFEYLKHHQEKLACGLHHESPPQPQNDAAGTTLTTFPESDTQVNKPDSQNTTSRAGNRGVILSATENTRLDTISSPRTTESVASLTMGHHDLPYRPKLQESDTFTCPYCFLVIPSTEAEGISWSQHVMRDLEPYFCVFKDCSKPFEVDNSFDGVLAHMHDSHVAVPYWMSMPDGSRQDFKNRHLFEQFLEQEWHLPRSGFDSLRAIFRRKEGFRFPTCHFCGCYPDKFRKCFRWDIPFAQEEMRKHIKQHMEEIALYLLPVMDDVVDDAPGENNMSDDAVGTQHHGLDELSAVPWRTTPQQEHRDSEDRMESTNTVDGQLQSDFEMEAQPNHPGKKNDGLERSQENTNGDKSAQGRVAWSDWSKGPSSSSPEQRTKARISSYTGSNS</sequence>
<dbReference type="RefSeq" id="XP_014540815.2">
    <property type="nucleotide sequence ID" value="XM_014685329.2"/>
</dbReference>
<feature type="compositionally biased region" description="Basic and acidic residues" evidence="1">
    <location>
        <begin position="523"/>
        <end position="533"/>
    </location>
</feature>